<dbReference type="EMBL" id="CP001778">
    <property type="protein sequence ID" value="ADD45498.1"/>
    <property type="molecule type" value="Genomic_DNA"/>
</dbReference>
<keyword evidence="3" id="KW-1185">Reference proteome</keyword>
<reference evidence="2 3" key="1">
    <citation type="journal article" date="2009" name="Stand. Genomic Sci.">
        <title>Complete genome sequence of Stackebrandtia nassauensis type strain (LLR-40K-21).</title>
        <authorList>
            <person name="Munk C."/>
            <person name="Lapidus A."/>
            <person name="Copeland A."/>
            <person name="Jando M."/>
            <person name="Mayilraj S."/>
            <person name="Glavina Del Rio T."/>
            <person name="Nolan M."/>
            <person name="Chen F."/>
            <person name="Lucas S."/>
            <person name="Tice H."/>
            <person name="Cheng J.F."/>
            <person name="Han C."/>
            <person name="Detter J.C."/>
            <person name="Bruce D."/>
            <person name="Goodwin L."/>
            <person name="Chain P."/>
            <person name="Pitluck S."/>
            <person name="Goker M."/>
            <person name="Ovchinikova G."/>
            <person name="Pati A."/>
            <person name="Ivanova N."/>
            <person name="Mavromatis K."/>
            <person name="Chen A."/>
            <person name="Palaniappan K."/>
            <person name="Land M."/>
            <person name="Hauser L."/>
            <person name="Chang Y.J."/>
            <person name="Jeffries C.D."/>
            <person name="Bristow J."/>
            <person name="Eisen J.A."/>
            <person name="Markowitz V."/>
            <person name="Hugenholtz P."/>
            <person name="Kyrpides N.C."/>
            <person name="Klenk H.P."/>
        </authorList>
    </citation>
    <scope>NUCLEOTIDE SEQUENCE [LARGE SCALE GENOMIC DNA]</scope>
    <source>
        <strain evidence="3">DSM 44728 / CIP 108903 / NRRL B-16338 / NBRC 102104 / LLR-40K-21</strain>
    </source>
</reference>
<proteinExistence type="predicted"/>
<dbReference type="HOGENOM" id="CLU_065779_2_0_11"/>
<gene>
    <name evidence="2" type="ordered locus">Snas_5869</name>
</gene>
<dbReference type="KEGG" id="sna:Snas_5869"/>
<organism evidence="2 3">
    <name type="scientific">Stackebrandtia nassauensis (strain DSM 44728 / CIP 108903 / NRRL B-16338 / NBRC 102104 / LLR-40K-21)</name>
    <dbReference type="NCBI Taxonomy" id="446470"/>
    <lineage>
        <taxon>Bacteria</taxon>
        <taxon>Bacillati</taxon>
        <taxon>Actinomycetota</taxon>
        <taxon>Actinomycetes</taxon>
        <taxon>Glycomycetales</taxon>
        <taxon>Glycomycetaceae</taxon>
        <taxon>Stackebrandtia</taxon>
    </lineage>
</organism>
<feature type="transmembrane region" description="Helical" evidence="1">
    <location>
        <begin position="60"/>
        <end position="78"/>
    </location>
</feature>
<keyword evidence="1" id="KW-1133">Transmembrane helix</keyword>
<dbReference type="Proteomes" id="UP000000844">
    <property type="component" value="Chromosome"/>
</dbReference>
<evidence type="ECO:0000256" key="1">
    <source>
        <dbReference type="SAM" id="Phobius"/>
    </source>
</evidence>
<protein>
    <recommendedName>
        <fullName evidence="4">Type II secretion system protein</fullName>
    </recommendedName>
</protein>
<dbReference type="PANTHER" id="PTHR35007:SF4">
    <property type="entry name" value="CONSERVED TRANSMEMBRANE PROTEIN-RELATED"/>
    <property type="match status" value="1"/>
</dbReference>
<dbReference type="OrthoDB" id="4337966at2"/>
<sequence>MTSAPTRLRRLLGTHPQWPALVQTWRTHLLARLDTAPRKLATALALTAALPTATVAGPTAAAITAIYCAVAILAAARWRAAAATRQHRATARQAVASLAADLRAGANAAPAIAATRTHLAATDDPVCRRIRDRLDATVHITETAGAPTSRLLDQLAEDLRAEARIATTLTTNTAGILASARLLAALPVAGLALGQALGTRPLETLLHTPVGAGCAAVAVTLQLAGLAWSRRILVAATAGETP</sequence>
<dbReference type="PANTHER" id="PTHR35007">
    <property type="entry name" value="INTEGRAL MEMBRANE PROTEIN-RELATED"/>
    <property type="match status" value="1"/>
</dbReference>
<evidence type="ECO:0000313" key="3">
    <source>
        <dbReference type="Proteomes" id="UP000000844"/>
    </source>
</evidence>
<dbReference type="RefSeq" id="WP_013021069.1">
    <property type="nucleotide sequence ID" value="NC_013947.1"/>
</dbReference>
<dbReference type="STRING" id="446470.Snas_5869"/>
<accession>D3PZ69</accession>
<keyword evidence="1" id="KW-0472">Membrane</keyword>
<dbReference type="AlphaFoldDB" id="D3PZ69"/>
<evidence type="ECO:0008006" key="4">
    <source>
        <dbReference type="Google" id="ProtNLM"/>
    </source>
</evidence>
<evidence type="ECO:0000313" key="2">
    <source>
        <dbReference type="EMBL" id="ADD45498.1"/>
    </source>
</evidence>
<name>D3PZ69_STANL</name>
<dbReference type="eggNOG" id="COG4965">
    <property type="taxonomic scope" value="Bacteria"/>
</dbReference>
<keyword evidence="1" id="KW-0812">Transmembrane</keyword>